<keyword evidence="12" id="KW-0458">Lysosome</keyword>
<gene>
    <name evidence="19" type="ORF">OTU49_000342</name>
</gene>
<keyword evidence="5" id="KW-0964">Secreted</keyword>
<dbReference type="AlphaFoldDB" id="A0AAW0Y1H1"/>
<evidence type="ECO:0000256" key="16">
    <source>
        <dbReference type="PIRSR" id="PIRSR633697-1"/>
    </source>
</evidence>
<comment type="similarity">
    <text evidence="4 17">Belongs to the RNase T2 family.</text>
</comment>
<dbReference type="PANTHER" id="PTHR11240">
    <property type="entry name" value="RIBONUCLEASE T2"/>
    <property type="match status" value="1"/>
</dbReference>
<dbReference type="GO" id="GO:0005764">
    <property type="term" value="C:lysosome"/>
    <property type="evidence" value="ECO:0007669"/>
    <property type="project" value="UniProtKB-SubCell"/>
</dbReference>
<keyword evidence="9" id="KW-0256">Endoplasmic reticulum</keyword>
<feature type="signal peptide" evidence="18">
    <location>
        <begin position="1"/>
        <end position="19"/>
    </location>
</feature>
<feature type="active site" evidence="16">
    <location>
        <position position="63"/>
    </location>
</feature>
<dbReference type="PANTHER" id="PTHR11240:SF22">
    <property type="entry name" value="RIBONUCLEASE T2"/>
    <property type="match status" value="1"/>
</dbReference>
<evidence type="ECO:0000256" key="11">
    <source>
        <dbReference type="ARBA" id="ARBA00023180"/>
    </source>
</evidence>
<accession>A0AAW0Y1H1</accession>
<dbReference type="InterPro" id="IPR001568">
    <property type="entry name" value="RNase_T2-like"/>
</dbReference>
<comment type="caution">
    <text evidence="19">The sequence shown here is derived from an EMBL/GenBank/DDBJ whole genome shotgun (WGS) entry which is preliminary data.</text>
</comment>
<comment type="catalytic activity">
    <reaction evidence="14">
        <text>a guanylyl-uridine-RNA = a 3'-end 2',3'-cyclophospho-GMP-RNA + a 5'-end dephospho-uridine-RNA</text>
        <dbReference type="Rhea" id="RHEA:81323"/>
        <dbReference type="Rhea" id="RHEA-COMP:17356"/>
        <dbReference type="Rhea" id="RHEA-COMP:19658"/>
        <dbReference type="Rhea" id="RHEA-COMP:19659"/>
        <dbReference type="ChEBI" id="CHEBI:173224"/>
        <dbReference type="ChEBI" id="CHEBI:231849"/>
        <dbReference type="ChEBI" id="CHEBI:231850"/>
    </reaction>
</comment>
<dbReference type="GO" id="GO:0005788">
    <property type="term" value="C:endoplasmic reticulum lumen"/>
    <property type="evidence" value="ECO:0007669"/>
    <property type="project" value="UniProtKB-SubCell"/>
</dbReference>
<dbReference type="Pfam" id="PF00445">
    <property type="entry name" value="Ribonuclease_T2"/>
    <property type="match status" value="1"/>
</dbReference>
<keyword evidence="6" id="KW-0540">Nuclease</keyword>
<dbReference type="GO" id="GO:0005576">
    <property type="term" value="C:extracellular region"/>
    <property type="evidence" value="ECO:0007669"/>
    <property type="project" value="UniProtKB-SubCell"/>
</dbReference>
<organism evidence="19 20">
    <name type="scientific">Cherax quadricarinatus</name>
    <name type="common">Australian red claw crayfish</name>
    <dbReference type="NCBI Taxonomy" id="27406"/>
    <lineage>
        <taxon>Eukaryota</taxon>
        <taxon>Metazoa</taxon>
        <taxon>Ecdysozoa</taxon>
        <taxon>Arthropoda</taxon>
        <taxon>Crustacea</taxon>
        <taxon>Multicrustacea</taxon>
        <taxon>Malacostraca</taxon>
        <taxon>Eumalacostraca</taxon>
        <taxon>Eucarida</taxon>
        <taxon>Decapoda</taxon>
        <taxon>Pleocyemata</taxon>
        <taxon>Astacidea</taxon>
        <taxon>Parastacoidea</taxon>
        <taxon>Parastacidae</taxon>
        <taxon>Cherax</taxon>
    </lineage>
</organism>
<reference evidence="19 20" key="1">
    <citation type="journal article" date="2024" name="BMC Genomics">
        <title>Genome assembly of redclaw crayfish (Cherax quadricarinatus) provides insights into its immune adaptation and hypoxia tolerance.</title>
        <authorList>
            <person name="Liu Z."/>
            <person name="Zheng J."/>
            <person name="Li H."/>
            <person name="Fang K."/>
            <person name="Wang S."/>
            <person name="He J."/>
            <person name="Zhou D."/>
            <person name="Weng S."/>
            <person name="Chi M."/>
            <person name="Gu Z."/>
            <person name="He J."/>
            <person name="Li F."/>
            <person name="Wang M."/>
        </authorList>
    </citation>
    <scope>NUCLEOTIDE SEQUENCE [LARGE SCALE GENOMIC DNA]</scope>
    <source>
        <strain evidence="19">ZL_2023a</strain>
    </source>
</reference>
<dbReference type="SUPFAM" id="SSF55895">
    <property type="entry name" value="Ribonuclease Rh-like"/>
    <property type="match status" value="1"/>
</dbReference>
<dbReference type="GO" id="GO:0033897">
    <property type="term" value="F:ribonuclease T2 activity"/>
    <property type="evidence" value="ECO:0007669"/>
    <property type="project" value="InterPro"/>
</dbReference>
<evidence type="ECO:0000256" key="6">
    <source>
        <dbReference type="ARBA" id="ARBA00022722"/>
    </source>
</evidence>
<keyword evidence="20" id="KW-1185">Reference proteome</keyword>
<evidence type="ECO:0000256" key="18">
    <source>
        <dbReference type="SAM" id="SignalP"/>
    </source>
</evidence>
<evidence type="ECO:0000256" key="12">
    <source>
        <dbReference type="ARBA" id="ARBA00023228"/>
    </source>
</evidence>
<dbReference type="PROSITE" id="PS00531">
    <property type="entry name" value="RNASE_T2_2"/>
    <property type="match status" value="1"/>
</dbReference>
<keyword evidence="10" id="KW-1015">Disulfide bond</keyword>
<dbReference type="Gene3D" id="3.90.730.10">
    <property type="entry name" value="Ribonuclease T2-like"/>
    <property type="match status" value="1"/>
</dbReference>
<evidence type="ECO:0000256" key="5">
    <source>
        <dbReference type="ARBA" id="ARBA00022525"/>
    </source>
</evidence>
<evidence type="ECO:0000256" key="4">
    <source>
        <dbReference type="ARBA" id="ARBA00007469"/>
    </source>
</evidence>
<evidence type="ECO:0000256" key="9">
    <source>
        <dbReference type="ARBA" id="ARBA00022824"/>
    </source>
</evidence>
<evidence type="ECO:0000256" key="10">
    <source>
        <dbReference type="ARBA" id="ARBA00023157"/>
    </source>
</evidence>
<dbReference type="InterPro" id="IPR033130">
    <property type="entry name" value="RNase_T2_His_AS_2"/>
</dbReference>
<keyword evidence="7" id="KW-0255">Endonuclease</keyword>
<dbReference type="InterPro" id="IPR036430">
    <property type="entry name" value="RNase_T2-like_sf"/>
</dbReference>
<sequence>MKLVLNLVLIRALLVHARASWSVQWDVLIFTQQWPITSCIDHLIHNPQASCNLFPNMTSWTIHGIWPTKLGTKGPSFCNNSWHFQEIQIEKIEPYLIKYWGNIYAEDPRTSLWKHEWSKHGTCAAELPTLNSEVKYFEKGLEWVTQYDYVAVLGKSNIYPHDIKSYTREDINTAIKDMFGVDPAVDCIYNKKTKQHELSQIKLCFDRSLHVVNCDGIIGDDENVIGNCPQQGIIYPASVRTGGKEYSYSRKLTELRIQRWEEAQATCVSWLCHALMTVYSLMWITL</sequence>
<keyword evidence="13" id="KW-0456">Lyase</keyword>
<dbReference type="Proteomes" id="UP001445076">
    <property type="component" value="Unassembled WGS sequence"/>
</dbReference>
<dbReference type="InterPro" id="IPR033697">
    <property type="entry name" value="Ribonuclease_T2_eukaryotic"/>
</dbReference>
<comment type="catalytic activity">
    <reaction evidence="15">
        <text>an adenylyl-uridine-RNA = a 3'-end 2',3'-cyclophospho-AMP-RNA + a 5'-end dephospho-uridine-RNA</text>
        <dbReference type="Rhea" id="RHEA:81383"/>
        <dbReference type="Rhea" id="RHEA-COMP:17356"/>
        <dbReference type="Rhea" id="RHEA-COMP:19675"/>
        <dbReference type="Rhea" id="RHEA-COMP:19676"/>
        <dbReference type="ChEBI" id="CHEBI:173224"/>
        <dbReference type="ChEBI" id="CHEBI:231879"/>
        <dbReference type="ChEBI" id="CHEBI:231881"/>
    </reaction>
    <physiologicalReaction direction="left-to-right" evidence="15">
        <dbReference type="Rhea" id="RHEA:81384"/>
    </physiologicalReaction>
</comment>
<comment type="subcellular location">
    <subcellularLocation>
        <location evidence="1">Endoplasmic reticulum lumen</location>
    </subcellularLocation>
    <subcellularLocation>
        <location evidence="2">Lysosome</location>
    </subcellularLocation>
    <subcellularLocation>
        <location evidence="3">Secreted</location>
    </subcellularLocation>
</comment>
<evidence type="ECO:0000256" key="2">
    <source>
        <dbReference type="ARBA" id="ARBA00004371"/>
    </source>
</evidence>
<evidence type="ECO:0000256" key="13">
    <source>
        <dbReference type="ARBA" id="ARBA00023239"/>
    </source>
</evidence>
<evidence type="ECO:0000313" key="20">
    <source>
        <dbReference type="Proteomes" id="UP001445076"/>
    </source>
</evidence>
<dbReference type="GO" id="GO:0006401">
    <property type="term" value="P:RNA catabolic process"/>
    <property type="evidence" value="ECO:0007669"/>
    <property type="project" value="TreeGrafter"/>
</dbReference>
<evidence type="ECO:0000256" key="17">
    <source>
        <dbReference type="RuleBase" id="RU004328"/>
    </source>
</evidence>
<dbReference type="GO" id="GO:0003723">
    <property type="term" value="F:RNA binding"/>
    <property type="evidence" value="ECO:0007669"/>
    <property type="project" value="InterPro"/>
</dbReference>
<evidence type="ECO:0000313" key="19">
    <source>
        <dbReference type="EMBL" id="KAK8745720.1"/>
    </source>
</evidence>
<dbReference type="CDD" id="cd01061">
    <property type="entry name" value="RNase_T2_euk"/>
    <property type="match status" value="1"/>
</dbReference>
<protein>
    <submittedName>
        <fullName evidence="19">Uncharacterized protein</fullName>
    </submittedName>
</protein>
<evidence type="ECO:0000256" key="14">
    <source>
        <dbReference type="ARBA" id="ARBA00051280"/>
    </source>
</evidence>
<dbReference type="FunFam" id="3.90.730.10:FF:000001">
    <property type="entry name" value="Ribonuclease T2"/>
    <property type="match status" value="1"/>
</dbReference>
<evidence type="ECO:0000256" key="8">
    <source>
        <dbReference type="ARBA" id="ARBA00022801"/>
    </source>
</evidence>
<name>A0AAW0Y1H1_CHEQU</name>
<feature type="active site" evidence="16">
    <location>
        <position position="116"/>
    </location>
</feature>
<evidence type="ECO:0000256" key="7">
    <source>
        <dbReference type="ARBA" id="ARBA00022759"/>
    </source>
</evidence>
<dbReference type="EMBL" id="JARKIK010000019">
    <property type="protein sequence ID" value="KAK8745720.1"/>
    <property type="molecule type" value="Genomic_DNA"/>
</dbReference>
<proteinExistence type="inferred from homology"/>
<feature type="active site" evidence="16">
    <location>
        <position position="120"/>
    </location>
</feature>
<dbReference type="GO" id="GO:0016787">
    <property type="term" value="F:hydrolase activity"/>
    <property type="evidence" value="ECO:0007669"/>
    <property type="project" value="UniProtKB-KW"/>
</dbReference>
<evidence type="ECO:0000256" key="3">
    <source>
        <dbReference type="ARBA" id="ARBA00004613"/>
    </source>
</evidence>
<keyword evidence="11" id="KW-0325">Glycoprotein</keyword>
<evidence type="ECO:0000256" key="1">
    <source>
        <dbReference type="ARBA" id="ARBA00004319"/>
    </source>
</evidence>
<feature type="chain" id="PRO_5043788445" evidence="18">
    <location>
        <begin position="20"/>
        <end position="286"/>
    </location>
</feature>
<evidence type="ECO:0000256" key="15">
    <source>
        <dbReference type="ARBA" id="ARBA00052670"/>
    </source>
</evidence>
<keyword evidence="18" id="KW-0732">Signal</keyword>
<keyword evidence="8" id="KW-0378">Hydrolase</keyword>